<dbReference type="EMBL" id="BDSP01000026">
    <property type="protein sequence ID" value="GAX10863.1"/>
    <property type="molecule type" value="Genomic_DNA"/>
</dbReference>
<feature type="region of interest" description="Disordered" evidence="1">
    <location>
        <begin position="1"/>
        <end position="128"/>
    </location>
</feature>
<evidence type="ECO:0000313" key="3">
    <source>
        <dbReference type="Proteomes" id="UP000198406"/>
    </source>
</evidence>
<feature type="compositionally biased region" description="Basic residues" evidence="1">
    <location>
        <begin position="805"/>
        <end position="815"/>
    </location>
</feature>
<feature type="region of interest" description="Disordered" evidence="1">
    <location>
        <begin position="936"/>
        <end position="985"/>
    </location>
</feature>
<evidence type="ECO:0000313" key="2">
    <source>
        <dbReference type="EMBL" id="GAX10863.1"/>
    </source>
</evidence>
<feature type="region of interest" description="Disordered" evidence="1">
    <location>
        <begin position="792"/>
        <end position="819"/>
    </location>
</feature>
<dbReference type="CDD" id="cd22249">
    <property type="entry name" value="UDM1_RNF168_RNF169-like"/>
    <property type="match status" value="1"/>
</dbReference>
<feature type="compositionally biased region" description="Basic and acidic residues" evidence="1">
    <location>
        <begin position="16"/>
        <end position="25"/>
    </location>
</feature>
<feature type="compositionally biased region" description="Acidic residues" evidence="1">
    <location>
        <begin position="953"/>
        <end position="963"/>
    </location>
</feature>
<sequence length="1210" mass="135309">MPKPEVPKNPNAAKPTETRTFDKKNPPSLKMKLKKEIEDLKKHQQRQKERLEAERHRRKLEKQKRKQEAEQLKQLEERRKQEDEVKQHPTLPTPSSKKTANAHVTPSPHFEQSKESYVNSHPNKMCTQNPPETPFMNSKAASNSLENAQLDAIAKLENHGSSTHPFAKPSMHSHGTAPFVAPTAAPHPPTTALAAPPEIRSHHEHPLIANSMSHPLWIEPSSVSNTSYGNNPFAFASSNNLIPQIVQSNPFAHPMPDAAAMYSNPYAFSSGPWMPTWQQAVYQLQQQQLQHFYYGAPPTNILTAPMNPWTMTMVAASMGQGLPQAQSVRRTQKKKTPSQQQDWRLISTPCRSPSPFARTHEILPYSIVMVKHAQDHKGFGVTLKKVAECALVGFDEWPMHELVPSETTKGVKAEMTNTRVSASKENKVAVSDVNEIDNAENADPQGHQNGSVEMIDAANDSNEHPKDDRLAVLDTCLKVTQNDATMAASSSTAVSDSPNATVASSLIPDERDATDATPLAATSVWIQVRPWQTTTLQCMKRFSIHQGKMDEAPTQQSTLLGDKLIPDSSEPSPSLTKTELKDSSPINTSSLAEALQSSHDRQRKRRRLFFCAMEVLNVTEQNQRSHPLKDSNMQLQEGDIILTIQGEQTGRKSFDDAVKMFASVTAVGDDGFIQCVVTVARRKKVAPPPARLPKYIPSIMKNGSSPLTELDYKALAAAMIDVARNQNRLLGNVLSPNFMNELFQACSLLSTRTADYLISSWEAIVERIKREMRRRAAEHWASKWQLETAEIKASTKSPLSDAQRSSRRARPRPARGCRCGSQEHEYVNDPNCPLYSNLRRLKNNDLAEEVEPKSNRPKIKGPKDLNAVEKAFKERFIRMKEEEAALEAEAAFVGEMETIQLEKCGMAIFAPGSLAAMVLSAVSEVEPMFHGRQVARPLEHKEVPKLAEKEAKDDSDDDDDDDVPLTSLGKRSANEATPSHKKKTKAEPQIPLDYLISLIRYVCSRWGHVYREPSELDYAWRWEVYHGQFSLADSTTACKNPRRAGALSLEQVSFLFDTELVNEIENCNGLLTNLSMNTLNIAAFAVLPSATGVIDELYALLRSSILTLNEAGIPQLAPQWFANVDVLLLDDMDSYWGIRADPTGKFGMSQHLRATLHREWKKTDEGWILVNEDPYDVVYEFAVFDEWRDAFEDKEKTKADSIEGVGRFGI</sequence>
<dbReference type="OrthoDB" id="47704at2759"/>
<dbReference type="Proteomes" id="UP000198406">
    <property type="component" value="Unassembled WGS sequence"/>
</dbReference>
<feature type="compositionally biased region" description="Basic and acidic residues" evidence="1">
    <location>
        <begin position="66"/>
        <end position="87"/>
    </location>
</feature>
<feature type="compositionally biased region" description="Polar residues" evidence="1">
    <location>
        <begin position="115"/>
        <end position="128"/>
    </location>
</feature>
<feature type="compositionally biased region" description="Basic and acidic residues" evidence="1">
    <location>
        <begin position="34"/>
        <end position="55"/>
    </location>
</feature>
<dbReference type="InParanoid" id="A0A1Z5JA39"/>
<protein>
    <submittedName>
        <fullName evidence="2">Uncharacterized protein</fullName>
    </submittedName>
</protein>
<feature type="compositionally biased region" description="Polar residues" evidence="1">
    <location>
        <begin position="93"/>
        <end position="104"/>
    </location>
</feature>
<organism evidence="2 3">
    <name type="scientific">Fistulifera solaris</name>
    <name type="common">Oleaginous diatom</name>
    <dbReference type="NCBI Taxonomy" id="1519565"/>
    <lineage>
        <taxon>Eukaryota</taxon>
        <taxon>Sar</taxon>
        <taxon>Stramenopiles</taxon>
        <taxon>Ochrophyta</taxon>
        <taxon>Bacillariophyta</taxon>
        <taxon>Bacillariophyceae</taxon>
        <taxon>Bacillariophycidae</taxon>
        <taxon>Naviculales</taxon>
        <taxon>Naviculaceae</taxon>
        <taxon>Fistulifera</taxon>
    </lineage>
</organism>
<feature type="compositionally biased region" description="Basic and acidic residues" evidence="1">
    <location>
        <begin position="937"/>
        <end position="952"/>
    </location>
</feature>
<comment type="caution">
    <text evidence="2">The sequence shown here is derived from an EMBL/GenBank/DDBJ whole genome shotgun (WGS) entry which is preliminary data.</text>
</comment>
<name>A0A1Z5JA39_FISSO</name>
<evidence type="ECO:0000256" key="1">
    <source>
        <dbReference type="SAM" id="MobiDB-lite"/>
    </source>
</evidence>
<accession>A0A1Z5JA39</accession>
<feature type="region of interest" description="Disordered" evidence="1">
    <location>
        <begin position="548"/>
        <end position="586"/>
    </location>
</feature>
<keyword evidence="3" id="KW-1185">Reference proteome</keyword>
<reference evidence="2 3" key="1">
    <citation type="journal article" date="2015" name="Plant Cell">
        <title>Oil accumulation by the oleaginous diatom Fistulifera solaris as revealed by the genome and transcriptome.</title>
        <authorList>
            <person name="Tanaka T."/>
            <person name="Maeda Y."/>
            <person name="Veluchamy A."/>
            <person name="Tanaka M."/>
            <person name="Abida H."/>
            <person name="Marechal E."/>
            <person name="Bowler C."/>
            <person name="Muto M."/>
            <person name="Sunaga Y."/>
            <person name="Tanaka M."/>
            <person name="Yoshino T."/>
            <person name="Taniguchi T."/>
            <person name="Fukuda Y."/>
            <person name="Nemoto M."/>
            <person name="Matsumoto M."/>
            <person name="Wong P.S."/>
            <person name="Aburatani S."/>
            <person name="Fujibuchi W."/>
        </authorList>
    </citation>
    <scope>NUCLEOTIDE SEQUENCE [LARGE SCALE GENOMIC DNA]</scope>
    <source>
        <strain evidence="2 3">JPCC DA0580</strain>
    </source>
</reference>
<proteinExistence type="predicted"/>
<feature type="compositionally biased region" description="Basic residues" evidence="1">
    <location>
        <begin position="56"/>
        <end position="65"/>
    </location>
</feature>
<dbReference type="AlphaFoldDB" id="A0A1Z5JA39"/>
<feature type="compositionally biased region" description="Polar residues" evidence="1">
    <location>
        <begin position="794"/>
        <end position="803"/>
    </location>
</feature>
<gene>
    <name evidence="2" type="ORF">FisN_31Hh071</name>
</gene>